<reference evidence="2" key="1">
    <citation type="submission" date="2022-08" db="EMBL/GenBank/DDBJ databases">
        <title>Whole genome sequencing of non-tuberculosis mycobacteria type-strains.</title>
        <authorList>
            <person name="Igarashi Y."/>
            <person name="Osugi A."/>
            <person name="Mitarai S."/>
        </authorList>
    </citation>
    <scope>NUCLEOTIDE SEQUENCE</scope>
    <source>
        <strain evidence="2">DSM 45127</strain>
    </source>
</reference>
<gene>
    <name evidence="2" type="ORF">MKK62_02365</name>
</gene>
<evidence type="ECO:0000313" key="3">
    <source>
        <dbReference type="Proteomes" id="UP001055336"/>
    </source>
</evidence>
<dbReference type="RefSeq" id="WP_240261930.1">
    <property type="nucleotide sequence ID" value="NZ_CP092488.2"/>
</dbReference>
<keyword evidence="1" id="KW-1133">Transmembrane helix</keyword>
<dbReference type="EMBL" id="CP092488">
    <property type="protein sequence ID" value="UMB70204.1"/>
    <property type="molecule type" value="Genomic_DNA"/>
</dbReference>
<organism evidence="2 3">
    <name type="scientific">Mycobacterium paraterrae</name>
    <dbReference type="NCBI Taxonomy" id="577492"/>
    <lineage>
        <taxon>Bacteria</taxon>
        <taxon>Bacillati</taxon>
        <taxon>Actinomycetota</taxon>
        <taxon>Actinomycetes</taxon>
        <taxon>Mycobacteriales</taxon>
        <taxon>Mycobacteriaceae</taxon>
        <taxon>Mycobacterium</taxon>
    </lineage>
</organism>
<evidence type="ECO:0000256" key="1">
    <source>
        <dbReference type="SAM" id="Phobius"/>
    </source>
</evidence>
<evidence type="ECO:0000313" key="2">
    <source>
        <dbReference type="EMBL" id="UMB70204.1"/>
    </source>
</evidence>
<accession>A0ABY3VRR1</accession>
<protein>
    <submittedName>
        <fullName evidence="2">Uncharacterized protein</fullName>
    </submittedName>
</protein>
<name>A0ABY3VRR1_9MYCO</name>
<keyword evidence="3" id="KW-1185">Reference proteome</keyword>
<keyword evidence="1" id="KW-0812">Transmembrane</keyword>
<proteinExistence type="predicted"/>
<feature type="transmembrane region" description="Helical" evidence="1">
    <location>
        <begin position="50"/>
        <end position="68"/>
    </location>
</feature>
<feature type="transmembrane region" description="Helical" evidence="1">
    <location>
        <begin position="80"/>
        <end position="101"/>
    </location>
</feature>
<dbReference type="Proteomes" id="UP001055336">
    <property type="component" value="Chromosome"/>
</dbReference>
<sequence>MKVVGLAACVVGVLLALWFGLQATVDLALTGFPDGHVTGYDKAAELPKSILMWTEFAFVPLFLLLGVPRIGARTRGVLPIVALAALGLVIVVQLVGLPWYFGTHLGLDNGIGG</sequence>
<keyword evidence="1" id="KW-0472">Membrane</keyword>